<reference evidence="1" key="1">
    <citation type="journal article" date="2021" name="PeerJ">
        <title>Extensive microbial diversity within the chicken gut microbiome revealed by metagenomics and culture.</title>
        <authorList>
            <person name="Gilroy R."/>
            <person name="Ravi A."/>
            <person name="Getino M."/>
            <person name="Pursley I."/>
            <person name="Horton D.L."/>
            <person name="Alikhan N.F."/>
            <person name="Baker D."/>
            <person name="Gharbi K."/>
            <person name="Hall N."/>
            <person name="Watson M."/>
            <person name="Adriaenssens E.M."/>
            <person name="Foster-Nyarko E."/>
            <person name="Jarju S."/>
            <person name="Secka A."/>
            <person name="Antonio M."/>
            <person name="Oren A."/>
            <person name="Chaudhuri R.R."/>
            <person name="La Ragione R."/>
            <person name="Hildebrand F."/>
            <person name="Pallen M.J."/>
        </authorList>
    </citation>
    <scope>NUCLEOTIDE SEQUENCE</scope>
    <source>
        <strain evidence="1">ChiSxjej1B13-11762</strain>
    </source>
</reference>
<dbReference type="Pfam" id="PF08282">
    <property type="entry name" value="Hydrolase_3"/>
    <property type="match status" value="1"/>
</dbReference>
<proteinExistence type="predicted"/>
<dbReference type="AlphaFoldDB" id="A0A9D1RBG7"/>
<organism evidence="1 2">
    <name type="scientific">Candidatus Dorea gallistercoris</name>
    <dbReference type="NCBI Taxonomy" id="2838542"/>
    <lineage>
        <taxon>Bacteria</taxon>
        <taxon>Bacillati</taxon>
        <taxon>Bacillota</taxon>
        <taxon>Clostridia</taxon>
        <taxon>Lachnospirales</taxon>
        <taxon>Lachnospiraceae</taxon>
        <taxon>Dorea</taxon>
    </lineage>
</organism>
<comment type="caution">
    <text evidence="1">The sequence shown here is derived from an EMBL/GenBank/DDBJ whole genome shotgun (WGS) entry which is preliminary data.</text>
</comment>
<dbReference type="NCBIfam" id="TIGR00099">
    <property type="entry name" value="Cof-subfamily"/>
    <property type="match status" value="1"/>
</dbReference>
<name>A0A9D1RBG7_9FIRM</name>
<dbReference type="SUPFAM" id="SSF56784">
    <property type="entry name" value="HAD-like"/>
    <property type="match status" value="1"/>
</dbReference>
<dbReference type="PANTHER" id="PTHR10000">
    <property type="entry name" value="PHOSPHOSERINE PHOSPHATASE"/>
    <property type="match status" value="1"/>
</dbReference>
<dbReference type="GO" id="GO:0005829">
    <property type="term" value="C:cytosol"/>
    <property type="evidence" value="ECO:0007669"/>
    <property type="project" value="TreeGrafter"/>
</dbReference>
<dbReference type="PANTHER" id="PTHR10000:SF8">
    <property type="entry name" value="HAD SUPERFAMILY HYDROLASE-LIKE, TYPE 3"/>
    <property type="match status" value="1"/>
</dbReference>
<keyword evidence="1" id="KW-0378">Hydrolase</keyword>
<protein>
    <submittedName>
        <fullName evidence="1">Cof-type HAD-IIB family hydrolase</fullName>
    </submittedName>
</protein>
<dbReference type="GO" id="GO:0016791">
    <property type="term" value="F:phosphatase activity"/>
    <property type="evidence" value="ECO:0007669"/>
    <property type="project" value="TreeGrafter"/>
</dbReference>
<dbReference type="CDD" id="cd07516">
    <property type="entry name" value="HAD_Pase"/>
    <property type="match status" value="1"/>
</dbReference>
<evidence type="ECO:0000313" key="2">
    <source>
        <dbReference type="Proteomes" id="UP000824263"/>
    </source>
</evidence>
<sequence length="276" mass="30359">MKENKIKCIALDLDGTTLNSQGRLSERTKRAIELALERQAHVIIASGRPLGSLPAAVTGLPGIRYAVTSNGAVIWDLWSKEILREYKLTPESVEAVLDMTASMDVAYETFIRGMPYAQASYVEDPVRYGAPPGAVAYIQRTRRPVEDMKSFILRNKEELDSIDVVLREGKKELWTRIEEQVREVYVTSSVPQLLEISYKDAGKASAMRFLLEHLGLERETLAAFGDGDNDKDLLCLAGLGVAVGNAVPGCKAAADRVTGSNDEDGVAVELERLFEI</sequence>
<dbReference type="GO" id="GO:0000287">
    <property type="term" value="F:magnesium ion binding"/>
    <property type="evidence" value="ECO:0007669"/>
    <property type="project" value="TreeGrafter"/>
</dbReference>
<reference evidence="1" key="2">
    <citation type="submission" date="2021-04" db="EMBL/GenBank/DDBJ databases">
        <authorList>
            <person name="Gilroy R."/>
        </authorList>
    </citation>
    <scope>NUCLEOTIDE SEQUENCE</scope>
    <source>
        <strain evidence="1">ChiSxjej1B13-11762</strain>
    </source>
</reference>
<dbReference type="InterPro" id="IPR036412">
    <property type="entry name" value="HAD-like_sf"/>
</dbReference>
<dbReference type="Gene3D" id="3.40.50.1000">
    <property type="entry name" value="HAD superfamily/HAD-like"/>
    <property type="match status" value="1"/>
</dbReference>
<dbReference type="InterPro" id="IPR023214">
    <property type="entry name" value="HAD_sf"/>
</dbReference>
<dbReference type="InterPro" id="IPR000150">
    <property type="entry name" value="Cof"/>
</dbReference>
<gene>
    <name evidence="1" type="ORF">H9873_09290</name>
</gene>
<dbReference type="Gene3D" id="3.30.1240.10">
    <property type="match status" value="1"/>
</dbReference>
<dbReference type="Proteomes" id="UP000824263">
    <property type="component" value="Unassembled WGS sequence"/>
</dbReference>
<accession>A0A9D1RBG7</accession>
<evidence type="ECO:0000313" key="1">
    <source>
        <dbReference type="EMBL" id="HIW84504.1"/>
    </source>
</evidence>
<dbReference type="InterPro" id="IPR006379">
    <property type="entry name" value="HAD-SF_hydro_IIB"/>
</dbReference>
<dbReference type="EMBL" id="DXGF01000162">
    <property type="protein sequence ID" value="HIW84504.1"/>
    <property type="molecule type" value="Genomic_DNA"/>
</dbReference>
<dbReference type="NCBIfam" id="TIGR01484">
    <property type="entry name" value="HAD-SF-IIB"/>
    <property type="match status" value="1"/>
</dbReference>